<organism evidence="2 3">
    <name type="scientific">Salegentibacter maritimus</name>
    <dbReference type="NCBI Taxonomy" id="2794347"/>
    <lineage>
        <taxon>Bacteria</taxon>
        <taxon>Pseudomonadati</taxon>
        <taxon>Bacteroidota</taxon>
        <taxon>Flavobacteriia</taxon>
        <taxon>Flavobacteriales</taxon>
        <taxon>Flavobacteriaceae</taxon>
        <taxon>Salegentibacter</taxon>
    </lineage>
</organism>
<evidence type="ECO:0000313" key="2">
    <source>
        <dbReference type="EMBL" id="MBI6119031.1"/>
    </source>
</evidence>
<reference evidence="2 3" key="1">
    <citation type="submission" date="2020-12" db="EMBL/GenBank/DDBJ databases">
        <title>Salegentibacter orientalis sp. nov., isolated from costal sediment.</title>
        <authorList>
            <person name="Lian F.-B."/>
        </authorList>
    </citation>
    <scope>NUCLEOTIDE SEQUENCE [LARGE SCALE GENOMIC DNA]</scope>
    <source>
        <strain evidence="2 3">F60176</strain>
    </source>
</reference>
<dbReference type="PANTHER" id="PTHR37947:SF1">
    <property type="entry name" value="BLL2462 PROTEIN"/>
    <property type="match status" value="1"/>
</dbReference>
<dbReference type="EMBL" id="JAEHNY010000002">
    <property type="protein sequence ID" value="MBI6119031.1"/>
    <property type="molecule type" value="Genomic_DNA"/>
</dbReference>
<feature type="transmembrane region" description="Helical" evidence="1">
    <location>
        <begin position="6"/>
        <end position="24"/>
    </location>
</feature>
<name>A0ABS0TDA4_9FLAO</name>
<keyword evidence="1" id="KW-0472">Membrane</keyword>
<dbReference type="Proteomes" id="UP000635665">
    <property type="component" value="Unassembled WGS sequence"/>
</dbReference>
<gene>
    <name evidence="2" type="ORF">I6U50_03240</name>
</gene>
<dbReference type="SUPFAM" id="SSF53300">
    <property type="entry name" value="vWA-like"/>
    <property type="match status" value="1"/>
</dbReference>
<accession>A0ABS0TDA4</accession>
<evidence type="ECO:0000313" key="3">
    <source>
        <dbReference type="Proteomes" id="UP000635665"/>
    </source>
</evidence>
<sequence length="675" mass="77916">MELSKILFIALAALIALGFAFFQYLYKSRKRGRDTYILFSLRFFSVFILLLLLINPKIGFTSYKLEKPMLILLADDSWSINHLKQEDSLKLILESFKSNEKLNKRFDLVQYNFGKELKSGDINDFKDTETNIFSALEGVEALSKKRKSVIALISDGNQTSGRNFEYFNSKNTEIYPLVIGDTTQYPDLELTRLNLNNYAFLDNRFPVEAFISYSGEDAVNTRFVIKENEKVIFSEEVSLDNDNNSVIIQAELPATNLGVLSYKAEIAPLATEKNQANNIKSFAIEVIDERTEILLLSAMSHPDLGAIKKAVETNKQRQLAIKYIGENDLILEDYQLVILYQPNAGFLSVFEELKKNNQNYLLITGTKTNWNFINNIQDFIIKDFTNQNQEIFAVRNPNFNQFQFEDAVFSNFPPLEDKFGNIEFESNSIESIYFQEIENVETTQPLLAIQGNAQRKIGYIFGENIWRWRSASFLEDKSFEAFDNFFGKLVQNLASTKQRERLTLDYESFFYENESAIINANFFDQNYQFDPKANLLITVEDSLNSFESQFILKNNTYQVDLGGLPPGIYTFQVNEAETGLSRSGSFGVISYNIEQKFISANKNAMQALAENSGTRIFYQNQTQEFINRLLNADKYKPVQKSQQKDVPLIDWFYLLFLLVLILAIEWFYRKYKGLI</sequence>
<feature type="transmembrane region" description="Helical" evidence="1">
    <location>
        <begin position="651"/>
        <end position="668"/>
    </location>
</feature>
<comment type="caution">
    <text evidence="2">The sequence shown here is derived from an EMBL/GenBank/DDBJ whole genome shotgun (WGS) entry which is preliminary data.</text>
</comment>
<dbReference type="RefSeq" id="WP_198637829.1">
    <property type="nucleotide sequence ID" value="NZ_JAEHNY010000002.1"/>
</dbReference>
<proteinExistence type="predicted"/>
<keyword evidence="1" id="KW-1133">Transmembrane helix</keyword>
<keyword evidence="1" id="KW-0812">Transmembrane</keyword>
<protein>
    <submittedName>
        <fullName evidence="2">VWA domain-containing protein</fullName>
    </submittedName>
</protein>
<evidence type="ECO:0000256" key="1">
    <source>
        <dbReference type="SAM" id="Phobius"/>
    </source>
</evidence>
<dbReference type="InterPro" id="IPR036465">
    <property type="entry name" value="vWFA_dom_sf"/>
</dbReference>
<keyword evidence="3" id="KW-1185">Reference proteome</keyword>
<feature type="transmembrane region" description="Helical" evidence="1">
    <location>
        <begin position="36"/>
        <end position="54"/>
    </location>
</feature>
<dbReference type="PANTHER" id="PTHR37947">
    <property type="entry name" value="BLL2462 PROTEIN"/>
    <property type="match status" value="1"/>
</dbReference>